<accession>A0ABS5EKB3</accession>
<keyword evidence="1" id="KW-1133">Transmembrane helix</keyword>
<evidence type="ECO:0000313" key="2">
    <source>
        <dbReference type="EMBL" id="MBR0651474.1"/>
    </source>
</evidence>
<comment type="caution">
    <text evidence="2">The sequence shown here is derived from an EMBL/GenBank/DDBJ whole genome shotgun (WGS) entry which is preliminary data.</text>
</comment>
<feature type="transmembrane region" description="Helical" evidence="1">
    <location>
        <begin position="6"/>
        <end position="27"/>
    </location>
</feature>
<keyword evidence="1" id="KW-0472">Membrane</keyword>
<name>A0ABS5EKB3_9PROT</name>
<organism evidence="2 3">
    <name type="scientific">Neoroseomonas terrae</name>
    <dbReference type="NCBI Taxonomy" id="424799"/>
    <lineage>
        <taxon>Bacteria</taxon>
        <taxon>Pseudomonadati</taxon>
        <taxon>Pseudomonadota</taxon>
        <taxon>Alphaproteobacteria</taxon>
        <taxon>Acetobacterales</taxon>
        <taxon>Acetobacteraceae</taxon>
        <taxon>Neoroseomonas</taxon>
    </lineage>
</organism>
<dbReference type="InterPro" id="IPR045519">
    <property type="entry name" value="DUF6476"/>
</dbReference>
<dbReference type="Pfam" id="PF20082">
    <property type="entry name" value="DUF6476"/>
    <property type="match status" value="1"/>
</dbReference>
<protein>
    <recommendedName>
        <fullName evidence="4">Histidine kinase</fullName>
    </recommendedName>
</protein>
<reference evidence="3" key="1">
    <citation type="journal article" date="2021" name="Syst. Appl. Microbiol.">
        <title>Roseomonas hellenica sp. nov., isolated from roots of wild-growing Alkanna tinctoria.</title>
        <authorList>
            <person name="Rat A."/>
            <person name="Naranjo H.D."/>
            <person name="Lebbe L."/>
            <person name="Cnockaert M."/>
            <person name="Krigas N."/>
            <person name="Grigoriadou K."/>
            <person name="Maloupa E."/>
            <person name="Willems A."/>
        </authorList>
    </citation>
    <scope>NUCLEOTIDE SEQUENCE [LARGE SCALE GENOMIC DNA]</scope>
    <source>
        <strain evidence="3">LMG 31159</strain>
    </source>
</reference>
<evidence type="ECO:0000256" key="1">
    <source>
        <dbReference type="SAM" id="Phobius"/>
    </source>
</evidence>
<evidence type="ECO:0000313" key="3">
    <source>
        <dbReference type="Proteomes" id="UP000698752"/>
    </source>
</evidence>
<keyword evidence="1" id="KW-0812">Transmembrane</keyword>
<evidence type="ECO:0008006" key="4">
    <source>
        <dbReference type="Google" id="ProtNLM"/>
    </source>
</evidence>
<proteinExistence type="predicted"/>
<dbReference type="Proteomes" id="UP000698752">
    <property type="component" value="Unassembled WGS sequence"/>
</dbReference>
<keyword evidence="3" id="KW-1185">Reference proteome</keyword>
<sequence>MAALKALVIGMGVLIVAGTVALAVLLVQRLGGNSPAGAAATSLSLAQPEGARIGGIAATDRALAVWVVQPDGDRVILLDPSGARRIGEIRLRD</sequence>
<gene>
    <name evidence="2" type="ORF">GXW78_17525</name>
</gene>
<dbReference type="EMBL" id="JAAEDI010000018">
    <property type="protein sequence ID" value="MBR0651474.1"/>
    <property type="molecule type" value="Genomic_DNA"/>
</dbReference>